<gene>
    <name evidence="1" type="ORF">METZ01_LOCUS265691</name>
</gene>
<feature type="non-terminal residue" evidence="1">
    <location>
        <position position="29"/>
    </location>
</feature>
<accession>A0A382JP42</accession>
<dbReference type="EMBL" id="UINC01075037">
    <property type="protein sequence ID" value="SVC12837.1"/>
    <property type="molecule type" value="Genomic_DNA"/>
</dbReference>
<proteinExistence type="predicted"/>
<reference evidence="1" key="1">
    <citation type="submission" date="2018-05" db="EMBL/GenBank/DDBJ databases">
        <authorList>
            <person name="Lanie J.A."/>
            <person name="Ng W.-L."/>
            <person name="Kazmierczak K.M."/>
            <person name="Andrzejewski T.M."/>
            <person name="Davidsen T.M."/>
            <person name="Wayne K.J."/>
            <person name="Tettelin H."/>
            <person name="Glass J.I."/>
            <person name="Rusch D."/>
            <person name="Podicherti R."/>
            <person name="Tsui H.-C.T."/>
            <person name="Winkler M.E."/>
        </authorList>
    </citation>
    <scope>NUCLEOTIDE SEQUENCE</scope>
</reference>
<evidence type="ECO:0000313" key="1">
    <source>
        <dbReference type="EMBL" id="SVC12837.1"/>
    </source>
</evidence>
<name>A0A382JP42_9ZZZZ</name>
<sequence length="29" mass="3256">MLAMQNEEGDGEGRGVWGLVEEVQLVRPR</sequence>
<dbReference type="AlphaFoldDB" id="A0A382JP42"/>
<protein>
    <submittedName>
        <fullName evidence="1">Uncharacterized protein</fullName>
    </submittedName>
</protein>
<organism evidence="1">
    <name type="scientific">marine metagenome</name>
    <dbReference type="NCBI Taxonomy" id="408172"/>
    <lineage>
        <taxon>unclassified sequences</taxon>
        <taxon>metagenomes</taxon>
        <taxon>ecological metagenomes</taxon>
    </lineage>
</organism>